<organism evidence="1 2">
    <name type="scientific">Brevibacterium casei</name>
    <dbReference type="NCBI Taxonomy" id="33889"/>
    <lineage>
        <taxon>Bacteria</taxon>
        <taxon>Bacillati</taxon>
        <taxon>Actinomycetota</taxon>
        <taxon>Actinomycetes</taxon>
        <taxon>Micrococcales</taxon>
        <taxon>Brevibacteriaceae</taxon>
        <taxon>Brevibacterium</taxon>
    </lineage>
</organism>
<evidence type="ECO:0000313" key="1">
    <source>
        <dbReference type="EMBL" id="QQB13935.1"/>
    </source>
</evidence>
<name>A0A7T3ZYB1_9MICO</name>
<protein>
    <submittedName>
        <fullName evidence="1">Uncharacterized protein</fullName>
    </submittedName>
</protein>
<sequence length="185" mass="20724">MGNVAEWVSAVVALCALIAAVWAARTSRNLYETSRDLYKVESKRDEKSREREKRIQASGIASWCVRIIPHDGSALSNGILVHNSTDSPVYDVEVTSIYSVSKGSDPVKLAPFTMEVLPPGDFVAGEHPKYGWTFPDQREDIDGIVRPITKNRNWRVVTLKFTDSYGLRWMRDKNGLEEIPVSAQA</sequence>
<evidence type="ECO:0000313" key="2">
    <source>
        <dbReference type="Proteomes" id="UP000595374"/>
    </source>
</evidence>
<dbReference type="AlphaFoldDB" id="A0A7T3ZYB1"/>
<dbReference type="Proteomes" id="UP000595374">
    <property type="component" value="Chromosome"/>
</dbReference>
<dbReference type="RefSeq" id="WP_198499087.1">
    <property type="nucleotide sequence ID" value="NZ_CP065989.1"/>
</dbReference>
<reference evidence="1 2" key="1">
    <citation type="submission" date="2020-12" db="EMBL/GenBank/DDBJ databases">
        <title>FDA dAtabase for Regulatory Grade micrObial Sequences (FDA-ARGOS): Supporting development and validation of Infectious Disease Dx tests.</title>
        <authorList>
            <person name="Sproer C."/>
            <person name="Gronow S."/>
            <person name="Severitt S."/>
            <person name="Schroder I."/>
            <person name="Tallon L."/>
            <person name="Sadzewicz L."/>
            <person name="Zhao X."/>
            <person name="Boylan J."/>
            <person name="Ott S."/>
            <person name="Bowen H."/>
            <person name="Vavikolanu K."/>
            <person name="Mehta A."/>
            <person name="Aluvathingal J."/>
            <person name="Nadendla S."/>
            <person name="Lowell S."/>
            <person name="Myers T."/>
            <person name="Yan Y."/>
            <person name="Sichtig H."/>
        </authorList>
    </citation>
    <scope>NUCLEOTIDE SEQUENCE [LARGE SCALE GENOMIC DNA]</scope>
    <source>
        <strain evidence="1 2">FDAARGOS_990</strain>
    </source>
</reference>
<dbReference type="EMBL" id="CP065989">
    <property type="protein sequence ID" value="QQB13935.1"/>
    <property type="molecule type" value="Genomic_DNA"/>
</dbReference>
<gene>
    <name evidence="1" type="ORF">I6H47_14305</name>
</gene>
<proteinExistence type="predicted"/>
<accession>A0A7T3ZYB1</accession>